<evidence type="ECO:0000259" key="1">
    <source>
        <dbReference type="Pfam" id="PF00027"/>
    </source>
</evidence>
<gene>
    <name evidence="2" type="ORF">GGR21_000573</name>
</gene>
<dbReference type="RefSeq" id="WP_183305648.1">
    <property type="nucleotide sequence ID" value="NZ_JACIEP010000002.1"/>
</dbReference>
<accession>A0A840CHD1</accession>
<name>A0A840CHD1_9BACT</name>
<proteinExistence type="predicted"/>
<sequence>MHADLEKLKANIYSIVNLTFSEWELLTNIVEEVIIKKNDFFLKEDMICDSLAYVNKGALIYYKTLDNANEITTDFALEGEWVTNNHSRINSLPSHLNIKAIEDSALLIVRQKDILNLFDKIPALERFYRILIEQAYVKLVQLSIDLQTLSATERYVKLLHTYPGILQKLPLYHIANYLGVAPKSLSRIRNSVFSPK</sequence>
<reference evidence="2 3" key="1">
    <citation type="submission" date="2020-08" db="EMBL/GenBank/DDBJ databases">
        <title>Genomic Encyclopedia of Type Strains, Phase IV (KMG-IV): sequencing the most valuable type-strain genomes for metagenomic binning, comparative biology and taxonomic classification.</title>
        <authorList>
            <person name="Goeker M."/>
        </authorList>
    </citation>
    <scope>NUCLEOTIDE SEQUENCE [LARGE SCALE GENOMIC DNA]</scope>
    <source>
        <strain evidence="2 3">DSM 104969</strain>
    </source>
</reference>
<dbReference type="Proteomes" id="UP000555103">
    <property type="component" value="Unassembled WGS sequence"/>
</dbReference>
<dbReference type="InterPro" id="IPR000595">
    <property type="entry name" value="cNMP-bd_dom"/>
</dbReference>
<organism evidence="2 3">
    <name type="scientific">Dysgonomonas hofstadii</name>
    <dbReference type="NCBI Taxonomy" id="637886"/>
    <lineage>
        <taxon>Bacteria</taxon>
        <taxon>Pseudomonadati</taxon>
        <taxon>Bacteroidota</taxon>
        <taxon>Bacteroidia</taxon>
        <taxon>Bacteroidales</taxon>
        <taxon>Dysgonomonadaceae</taxon>
        <taxon>Dysgonomonas</taxon>
    </lineage>
</organism>
<protein>
    <submittedName>
        <fullName evidence="2">CRP-like cAMP-binding protein</fullName>
    </submittedName>
</protein>
<dbReference type="Pfam" id="PF00027">
    <property type="entry name" value="cNMP_binding"/>
    <property type="match status" value="1"/>
</dbReference>
<comment type="caution">
    <text evidence="2">The sequence shown here is derived from an EMBL/GenBank/DDBJ whole genome shotgun (WGS) entry which is preliminary data.</text>
</comment>
<dbReference type="EMBL" id="JACIEP010000002">
    <property type="protein sequence ID" value="MBB4034686.1"/>
    <property type="molecule type" value="Genomic_DNA"/>
</dbReference>
<dbReference type="Gene3D" id="2.60.120.10">
    <property type="entry name" value="Jelly Rolls"/>
    <property type="match status" value="1"/>
</dbReference>
<keyword evidence="3" id="KW-1185">Reference proteome</keyword>
<evidence type="ECO:0000313" key="3">
    <source>
        <dbReference type="Proteomes" id="UP000555103"/>
    </source>
</evidence>
<dbReference type="CDD" id="cd00038">
    <property type="entry name" value="CAP_ED"/>
    <property type="match status" value="1"/>
</dbReference>
<dbReference type="InterPro" id="IPR018490">
    <property type="entry name" value="cNMP-bd_dom_sf"/>
</dbReference>
<dbReference type="SUPFAM" id="SSF51206">
    <property type="entry name" value="cAMP-binding domain-like"/>
    <property type="match status" value="1"/>
</dbReference>
<feature type="domain" description="Cyclic nucleotide-binding" evidence="1">
    <location>
        <begin position="35"/>
        <end position="119"/>
    </location>
</feature>
<evidence type="ECO:0000313" key="2">
    <source>
        <dbReference type="EMBL" id="MBB4034686.1"/>
    </source>
</evidence>
<dbReference type="InterPro" id="IPR014710">
    <property type="entry name" value="RmlC-like_jellyroll"/>
</dbReference>
<dbReference type="AlphaFoldDB" id="A0A840CHD1"/>